<reference evidence="5 6" key="1">
    <citation type="submission" date="2023-08" db="EMBL/GenBank/DDBJ databases">
        <title>Black Yeasts Isolated from many extreme environments.</title>
        <authorList>
            <person name="Coleine C."/>
            <person name="Stajich J.E."/>
            <person name="Selbmann L."/>
        </authorList>
    </citation>
    <scope>NUCLEOTIDE SEQUENCE [LARGE SCALE GENOMIC DNA]</scope>
    <source>
        <strain evidence="5 6">CCFEE 5792</strain>
    </source>
</reference>
<evidence type="ECO:0000313" key="5">
    <source>
        <dbReference type="EMBL" id="KAK5047950.1"/>
    </source>
</evidence>
<dbReference type="AlphaFoldDB" id="A0AAV9N4G4"/>
<protein>
    <recommendedName>
        <fullName evidence="7">Cyclohexanone monooxygenase</fullName>
    </recommendedName>
</protein>
<dbReference type="InterPro" id="IPR020946">
    <property type="entry name" value="Flavin_mOase-like"/>
</dbReference>
<dbReference type="InterPro" id="IPR036188">
    <property type="entry name" value="FAD/NAD-bd_sf"/>
</dbReference>
<dbReference type="SUPFAM" id="SSF51905">
    <property type="entry name" value="FAD/NAD(P)-binding domain"/>
    <property type="match status" value="2"/>
</dbReference>
<organism evidence="5 6">
    <name type="scientific">Exophiala bonariae</name>
    <dbReference type="NCBI Taxonomy" id="1690606"/>
    <lineage>
        <taxon>Eukaryota</taxon>
        <taxon>Fungi</taxon>
        <taxon>Dikarya</taxon>
        <taxon>Ascomycota</taxon>
        <taxon>Pezizomycotina</taxon>
        <taxon>Eurotiomycetes</taxon>
        <taxon>Chaetothyriomycetidae</taxon>
        <taxon>Chaetothyriales</taxon>
        <taxon>Herpotrichiellaceae</taxon>
        <taxon>Exophiala</taxon>
    </lineage>
</organism>
<evidence type="ECO:0000256" key="2">
    <source>
        <dbReference type="ARBA" id="ARBA00022827"/>
    </source>
</evidence>
<evidence type="ECO:0000256" key="3">
    <source>
        <dbReference type="ARBA" id="ARBA00022857"/>
    </source>
</evidence>
<dbReference type="GeneID" id="89974312"/>
<dbReference type="RefSeq" id="XP_064703456.1">
    <property type="nucleotide sequence ID" value="XM_064849701.1"/>
</dbReference>
<gene>
    <name evidence="5" type="ORF">LTR84_006140</name>
</gene>
<comment type="caution">
    <text evidence="5">The sequence shown here is derived from an EMBL/GenBank/DDBJ whole genome shotgun (WGS) entry which is preliminary data.</text>
</comment>
<dbReference type="PRINTS" id="PR00411">
    <property type="entry name" value="PNDRDTASEI"/>
</dbReference>
<dbReference type="EMBL" id="JAVRRD010000023">
    <property type="protein sequence ID" value="KAK5047950.1"/>
    <property type="molecule type" value="Genomic_DNA"/>
</dbReference>
<evidence type="ECO:0000313" key="6">
    <source>
        <dbReference type="Proteomes" id="UP001358417"/>
    </source>
</evidence>
<dbReference type="GO" id="GO:0050660">
    <property type="term" value="F:flavin adenine dinucleotide binding"/>
    <property type="evidence" value="ECO:0007669"/>
    <property type="project" value="InterPro"/>
</dbReference>
<dbReference type="GO" id="GO:0004499">
    <property type="term" value="F:N,N-dimethylaniline monooxygenase activity"/>
    <property type="evidence" value="ECO:0007669"/>
    <property type="project" value="InterPro"/>
</dbReference>
<dbReference type="PANTHER" id="PTHR43098">
    <property type="entry name" value="L-ORNITHINE N(5)-MONOOXYGENASE-RELATED"/>
    <property type="match status" value="1"/>
</dbReference>
<evidence type="ECO:0008006" key="7">
    <source>
        <dbReference type="Google" id="ProtNLM"/>
    </source>
</evidence>
<keyword evidence="4" id="KW-0560">Oxidoreductase</keyword>
<sequence length="541" mass="60397">MAVEQQYDALVVGTGFAGLYELYLLKQLGLNVKAIDSAADVGGTWYWNRYPGARSDVESHVYRYSWDKDLLKDSPWPNNYLTQPELQAYFQEVARKHDLYQHIQFNTELKEARWDESSNTWKAKVSTGELIVVRYLVTGIGLVHKKYLPDIPGLNTFKGVISHSASWTPEIQWKNKRIAVVGSGASGVQLSSALAESAKALTHFIRHAQYVLPASLRPVLPEERKEINDRYEEIWNQVFASATAFGFVEPARPTFSVSDEEREAIFQDLWDQGNGFRFLFGGFSDLATDEAANKEAISFIHRKIKEIVKDPKKAKVLTSSDWFARRPLTDDKYYERFNQDNVFAVDLKDTPIVEITPEGIITSDEQVHEVDLIVFATGFDALDGSFYNINFKGRGGKSLEEHWADGPRTHHGATTSDFPNLLIANGPGAPFSNNPPAAEEGARFLADLIAHAEEIRKTGQGTGVIESTKEADEEWLKASTQVANATLFSKTPSWFFGENIPGKKVSPRVFFGGLGTFRTALAEIRANGFPGFTFGEDSATS</sequence>
<keyword evidence="6" id="KW-1185">Reference proteome</keyword>
<keyword evidence="2" id="KW-0274">FAD</keyword>
<evidence type="ECO:0000256" key="4">
    <source>
        <dbReference type="ARBA" id="ARBA00023002"/>
    </source>
</evidence>
<dbReference type="Gene3D" id="3.50.50.60">
    <property type="entry name" value="FAD/NAD(P)-binding domain"/>
    <property type="match status" value="2"/>
</dbReference>
<name>A0AAV9N4G4_9EURO</name>
<dbReference type="InterPro" id="IPR050775">
    <property type="entry name" value="FAD-binding_Monooxygenases"/>
</dbReference>
<dbReference type="Pfam" id="PF00743">
    <property type="entry name" value="FMO-like"/>
    <property type="match status" value="1"/>
</dbReference>
<dbReference type="GO" id="GO:0050661">
    <property type="term" value="F:NADP binding"/>
    <property type="evidence" value="ECO:0007669"/>
    <property type="project" value="InterPro"/>
</dbReference>
<accession>A0AAV9N4G4</accession>
<proteinExistence type="predicted"/>
<keyword evidence="3" id="KW-0521">NADP</keyword>
<dbReference type="Proteomes" id="UP001358417">
    <property type="component" value="Unassembled WGS sequence"/>
</dbReference>
<evidence type="ECO:0000256" key="1">
    <source>
        <dbReference type="ARBA" id="ARBA00022630"/>
    </source>
</evidence>
<keyword evidence="1" id="KW-0285">Flavoprotein</keyword>
<dbReference type="PANTHER" id="PTHR43098:SF5">
    <property type="entry name" value="DUAL-FUNCTIONAL MONOOXYGENASE_METHYLTRANSFERASE PSOF"/>
    <property type="match status" value="1"/>
</dbReference>